<reference evidence="3" key="1">
    <citation type="submission" date="2022-11" db="UniProtKB">
        <authorList>
            <consortium name="WormBaseParasite"/>
        </authorList>
    </citation>
    <scope>IDENTIFICATION</scope>
</reference>
<evidence type="ECO:0000313" key="3">
    <source>
        <dbReference type="WBParaSite" id="ACRNAN_scaffold2794.g11068.t1"/>
    </source>
</evidence>
<feature type="transmembrane region" description="Helical" evidence="1">
    <location>
        <begin position="51"/>
        <end position="72"/>
    </location>
</feature>
<name>A0A914DKG8_9BILA</name>
<sequence length="163" mass="18579">MAFNYLSVTTPEYDDASISIAFESWTPTSLNGTIPNYDNTFLSICGIYGTYLKMITVITTLMFPLMVYLLVFKSEDGMKTYKWLLMNNVVTGFLQVLLFGIWLPVPLLFDQLICAFSLGPSRFNSSWNYLMLEASILLFLNLSLSYVASLIYQYTLIMPMSKV</sequence>
<evidence type="ECO:0000256" key="1">
    <source>
        <dbReference type="SAM" id="Phobius"/>
    </source>
</evidence>
<dbReference type="WBParaSite" id="ACRNAN_scaffold2794.g11068.t1">
    <property type="protein sequence ID" value="ACRNAN_scaffold2794.g11068.t1"/>
    <property type="gene ID" value="ACRNAN_scaffold2794.g11068"/>
</dbReference>
<keyword evidence="1" id="KW-1133">Transmembrane helix</keyword>
<organism evidence="2 3">
    <name type="scientific">Acrobeloides nanus</name>
    <dbReference type="NCBI Taxonomy" id="290746"/>
    <lineage>
        <taxon>Eukaryota</taxon>
        <taxon>Metazoa</taxon>
        <taxon>Ecdysozoa</taxon>
        <taxon>Nematoda</taxon>
        <taxon>Chromadorea</taxon>
        <taxon>Rhabditida</taxon>
        <taxon>Tylenchina</taxon>
        <taxon>Cephalobomorpha</taxon>
        <taxon>Cephaloboidea</taxon>
        <taxon>Cephalobidae</taxon>
        <taxon>Acrobeloides</taxon>
    </lineage>
</organism>
<keyword evidence="1" id="KW-0812">Transmembrane</keyword>
<dbReference type="AlphaFoldDB" id="A0A914DKG8"/>
<dbReference type="Proteomes" id="UP000887540">
    <property type="component" value="Unplaced"/>
</dbReference>
<feature type="transmembrane region" description="Helical" evidence="1">
    <location>
        <begin position="129"/>
        <end position="152"/>
    </location>
</feature>
<feature type="transmembrane region" description="Helical" evidence="1">
    <location>
        <begin position="84"/>
        <end position="109"/>
    </location>
</feature>
<evidence type="ECO:0000313" key="2">
    <source>
        <dbReference type="Proteomes" id="UP000887540"/>
    </source>
</evidence>
<keyword evidence="2" id="KW-1185">Reference proteome</keyword>
<accession>A0A914DKG8</accession>
<proteinExistence type="predicted"/>
<protein>
    <submittedName>
        <fullName evidence="3">Uncharacterized protein</fullName>
    </submittedName>
</protein>
<keyword evidence="1" id="KW-0472">Membrane</keyword>